<feature type="transmembrane region" description="Helical" evidence="1">
    <location>
        <begin position="180"/>
        <end position="201"/>
    </location>
</feature>
<dbReference type="RefSeq" id="WP_138948028.1">
    <property type="nucleotide sequence ID" value="NZ_CP040749.1"/>
</dbReference>
<name>A0A5B7TNY3_9FLAO</name>
<gene>
    <name evidence="2" type="ORF">FF125_00940</name>
</gene>
<evidence type="ECO:0000313" key="2">
    <source>
        <dbReference type="EMBL" id="QCX37071.1"/>
    </source>
</evidence>
<keyword evidence="1" id="KW-1133">Transmembrane helix</keyword>
<protein>
    <submittedName>
        <fullName evidence="2">Uncharacterized protein</fullName>
    </submittedName>
</protein>
<proteinExistence type="predicted"/>
<dbReference type="EMBL" id="CP040749">
    <property type="protein sequence ID" value="QCX37071.1"/>
    <property type="molecule type" value="Genomic_DNA"/>
</dbReference>
<dbReference type="Proteomes" id="UP000306229">
    <property type="component" value="Chromosome"/>
</dbReference>
<organism evidence="2 3">
    <name type="scientific">Aureibaculum algae</name>
    <dbReference type="NCBI Taxonomy" id="2584122"/>
    <lineage>
        <taxon>Bacteria</taxon>
        <taxon>Pseudomonadati</taxon>
        <taxon>Bacteroidota</taxon>
        <taxon>Flavobacteriia</taxon>
        <taxon>Flavobacteriales</taxon>
        <taxon>Flavobacteriaceae</taxon>
        <taxon>Aureibaculum</taxon>
    </lineage>
</organism>
<sequence length="203" mass="23862">MKKSKPKLWKRILFGLIAFIFTMAVFIGGVFLKANYLKNEAAQLTEKDFITEEVVIDSAYTKLIYQMPWPLYLRKVVFAEITFSLKNKPIYFRSPQFVRNSNSFSESRMRNLNLKHGDTVSIIYKKTALEAAKSPNFLSKFYHRYKTPLVYNMSNDNGKLFDVGLDYDEYIDEKIHNESFYYLIILFTIISIAFVGFKFNLIK</sequence>
<evidence type="ECO:0000256" key="1">
    <source>
        <dbReference type="SAM" id="Phobius"/>
    </source>
</evidence>
<dbReference type="OrthoDB" id="1421006at2"/>
<keyword evidence="1" id="KW-0472">Membrane</keyword>
<keyword evidence="1" id="KW-0812">Transmembrane</keyword>
<reference evidence="2 3" key="1">
    <citation type="submission" date="2019-05" db="EMBL/GenBank/DDBJ databases">
        <title>Algicella ahnfeltiae gen. nov., sp. nov., a novel marine bacterium of the family Flavobacteriaceae isolated from a red alga.</title>
        <authorList>
            <person name="Nedashkovskaya O.I."/>
            <person name="Kukhlevskiy A.D."/>
            <person name="Kim S.-G."/>
            <person name="Zhukova N.V."/>
            <person name="Mikhailov V.V."/>
        </authorList>
    </citation>
    <scope>NUCLEOTIDE SEQUENCE [LARGE SCALE GENOMIC DNA]</scope>
    <source>
        <strain evidence="2 3">10Alg115</strain>
    </source>
</reference>
<feature type="transmembrane region" description="Helical" evidence="1">
    <location>
        <begin position="12"/>
        <end position="32"/>
    </location>
</feature>
<evidence type="ECO:0000313" key="3">
    <source>
        <dbReference type="Proteomes" id="UP000306229"/>
    </source>
</evidence>
<dbReference type="KEGG" id="fbe:FF125_00940"/>
<accession>A0A5B7TNY3</accession>
<keyword evidence="3" id="KW-1185">Reference proteome</keyword>
<dbReference type="AlphaFoldDB" id="A0A5B7TNY3"/>